<dbReference type="AlphaFoldDB" id="A0AAV4ZFI3"/>
<dbReference type="EMBL" id="BPQO01000001">
    <property type="protein sequence ID" value="GJD86640.1"/>
    <property type="molecule type" value="Genomic_DNA"/>
</dbReference>
<proteinExistence type="predicted"/>
<dbReference type="InterPro" id="IPR032466">
    <property type="entry name" value="Metal_Hydrolase"/>
</dbReference>
<feature type="modified residue" description="N6-carboxylysine" evidence="2">
    <location>
        <position position="174"/>
    </location>
</feature>
<protein>
    <submittedName>
        <fullName evidence="4">Deacetylase</fullName>
    </submittedName>
</protein>
<dbReference type="SUPFAM" id="SSF51556">
    <property type="entry name" value="Metallo-dependent hydrolases"/>
    <property type="match status" value="1"/>
</dbReference>
<keyword evidence="1" id="KW-0862">Zinc</keyword>
<dbReference type="NCBIfam" id="NF006689">
    <property type="entry name" value="PRK09237.1"/>
    <property type="match status" value="1"/>
</dbReference>
<keyword evidence="5" id="KW-1185">Reference proteome</keyword>
<dbReference type="GO" id="GO:0016810">
    <property type="term" value="F:hydrolase activity, acting on carbon-nitrogen (but not peptide) bonds"/>
    <property type="evidence" value="ECO:0007669"/>
    <property type="project" value="InterPro"/>
</dbReference>
<gene>
    <name evidence="4" type="ORF">BHAOGJBA_0134</name>
</gene>
<dbReference type="PANTHER" id="PTHR42717:SF1">
    <property type="entry name" value="IMIDAZOLONEPROPIONASE AND RELATED AMIDOHYDROLASES"/>
    <property type="match status" value="1"/>
</dbReference>
<dbReference type="Pfam" id="PF01979">
    <property type="entry name" value="Amidohydro_1"/>
    <property type="match status" value="1"/>
</dbReference>
<feature type="binding site" evidence="1">
    <location>
        <position position="207"/>
    </location>
    <ligand>
        <name>Zn(2+)</name>
        <dbReference type="ChEBI" id="CHEBI:29105"/>
        <label>2</label>
    </ligand>
</feature>
<feature type="domain" description="Amidohydrolase-related" evidence="3">
    <location>
        <begin position="66"/>
        <end position="388"/>
    </location>
</feature>
<name>A0AAV4ZFI3_9HYPH</name>
<dbReference type="GO" id="GO:0046872">
    <property type="term" value="F:metal ion binding"/>
    <property type="evidence" value="ECO:0007669"/>
    <property type="project" value="UniProtKB-KW"/>
</dbReference>
<feature type="binding site" evidence="1">
    <location>
        <position position="75"/>
    </location>
    <ligand>
        <name>Zn(2+)</name>
        <dbReference type="ChEBI" id="CHEBI:29105"/>
        <label>1</label>
    </ligand>
</feature>
<accession>A0AAV4ZFI3</accession>
<dbReference type="Gene3D" id="2.30.40.10">
    <property type="entry name" value="Urease, subunit C, domain 1"/>
    <property type="match status" value="1"/>
</dbReference>
<evidence type="ECO:0000256" key="2">
    <source>
        <dbReference type="PIRSR" id="PIRSR039004-2"/>
    </source>
</evidence>
<dbReference type="RefSeq" id="WP_238229307.1">
    <property type="nucleotide sequence ID" value="NZ_BPQO01000001.1"/>
</dbReference>
<dbReference type="InterPro" id="IPR006680">
    <property type="entry name" value="Amidohydro-rel"/>
</dbReference>
<dbReference type="PIRSF" id="PIRSF039004">
    <property type="entry name" value="ADE_EF_0837"/>
    <property type="match status" value="1"/>
</dbReference>
<feature type="binding site" description="via carbamate group" evidence="1">
    <location>
        <position position="174"/>
    </location>
    <ligand>
        <name>Zn(2+)</name>
        <dbReference type="ChEBI" id="CHEBI:29105"/>
        <label>2</label>
    </ligand>
</feature>
<dbReference type="Gene3D" id="3.20.20.140">
    <property type="entry name" value="Metal-dependent hydrolases"/>
    <property type="match status" value="1"/>
</dbReference>
<feature type="binding site" description="via carbamate group" evidence="1">
    <location>
        <position position="174"/>
    </location>
    <ligand>
        <name>Zn(2+)</name>
        <dbReference type="ChEBI" id="CHEBI:29105"/>
        <label>1</label>
    </ligand>
</feature>
<reference evidence="4" key="1">
    <citation type="journal article" date="2016" name="Front. Microbiol.">
        <title>Genome Sequence of the Piezophilic, Mesophilic Sulfate-Reducing Bacterium Desulfovibrio indicus J2T.</title>
        <authorList>
            <person name="Cao J."/>
            <person name="Maignien L."/>
            <person name="Shao Z."/>
            <person name="Alain K."/>
            <person name="Jebbar M."/>
        </authorList>
    </citation>
    <scope>NUCLEOTIDE SEQUENCE</scope>
    <source>
        <strain evidence="4">DSM 16372</strain>
    </source>
</reference>
<feature type="binding site" evidence="1">
    <location>
        <position position="243"/>
    </location>
    <ligand>
        <name>Zn(2+)</name>
        <dbReference type="ChEBI" id="CHEBI:29105"/>
        <label>2</label>
    </ligand>
</feature>
<keyword evidence="1" id="KW-0479">Metal-binding</keyword>
<dbReference type="GO" id="GO:0019213">
    <property type="term" value="F:deacetylase activity"/>
    <property type="evidence" value="ECO:0007669"/>
    <property type="project" value="InterPro"/>
</dbReference>
<organism evidence="4 5">
    <name type="scientific">Methylobacterium hispanicum</name>
    <dbReference type="NCBI Taxonomy" id="270350"/>
    <lineage>
        <taxon>Bacteria</taxon>
        <taxon>Pseudomonadati</taxon>
        <taxon>Pseudomonadota</taxon>
        <taxon>Alphaproteobacteria</taxon>
        <taxon>Hyphomicrobiales</taxon>
        <taxon>Methylobacteriaceae</taxon>
        <taxon>Methylobacterium</taxon>
    </lineage>
</organism>
<evidence type="ECO:0000256" key="1">
    <source>
        <dbReference type="PIRSR" id="PIRSR039004-1"/>
    </source>
</evidence>
<dbReference type="InterPro" id="IPR011059">
    <property type="entry name" value="Metal-dep_hydrolase_composite"/>
</dbReference>
<feature type="binding site" evidence="1">
    <location>
        <position position="77"/>
    </location>
    <ligand>
        <name>Zn(2+)</name>
        <dbReference type="ChEBI" id="CHEBI:29105"/>
        <label>1</label>
    </ligand>
</feature>
<comment type="caution">
    <text evidence="4">The sequence shown here is derived from an EMBL/GenBank/DDBJ whole genome shotgun (WGS) entry which is preliminary data.</text>
</comment>
<reference evidence="4" key="2">
    <citation type="submission" date="2021-08" db="EMBL/GenBank/DDBJ databases">
        <authorList>
            <person name="Tani A."/>
            <person name="Ola A."/>
            <person name="Ogura Y."/>
            <person name="Katsura K."/>
            <person name="Hayashi T."/>
        </authorList>
    </citation>
    <scope>NUCLEOTIDE SEQUENCE</scope>
    <source>
        <strain evidence="4">DSM 16372</strain>
    </source>
</reference>
<sequence length="436" mass="47231">MDNAPYDLRQDPRRYDLVLRGGRVICPASGIDGIRDVAVRDGRIAAVEETILPSAAAEVVDVSGKLVLPGMIDTHGHVYQYVTGRFGLNPDMVGVRSGVTTVIDQGGPSCMTLPGFRHFIAERAETRVLAFLSAYLVGGLEGHFYPNLYSPDGVDIDATVKSAVENRDLVRGIKGHAEIGGFARWGIKVMEMAAEISRRADLPLYVHFGQLWGLPESGANGEDADTIVERVIPLLRPGDVLAHPFTRHPGGFINEAGEVHHIIRRAMDAGLKVDVGHGSHFSYRVARASLPAGVIPYTLGADMHGYNTEVPEAPKPAGTPDEHHDDENHPFLGQARFSLTQAMSSMMALGIPLEEVVPMVTSHPAEMLRMSDSLGALAVGRVADVSVLHDDRGRFLLRDNEDTKVVAERLLRPAFCLRAGRRFEADSPILPQAVAA</sequence>
<dbReference type="Proteomes" id="UP001055247">
    <property type="component" value="Unassembled WGS sequence"/>
</dbReference>
<evidence type="ECO:0000313" key="4">
    <source>
        <dbReference type="EMBL" id="GJD86640.1"/>
    </source>
</evidence>
<feature type="binding site" evidence="1">
    <location>
        <position position="302"/>
    </location>
    <ligand>
        <name>Zn(2+)</name>
        <dbReference type="ChEBI" id="CHEBI:29105"/>
        <label>1</label>
    </ligand>
</feature>
<dbReference type="InterPro" id="IPR020043">
    <property type="entry name" value="Deacetylase_Atu3266-like"/>
</dbReference>
<evidence type="ECO:0000313" key="5">
    <source>
        <dbReference type="Proteomes" id="UP001055247"/>
    </source>
</evidence>
<dbReference type="PANTHER" id="PTHR42717">
    <property type="entry name" value="DIHYDROOROTASE-RELATED"/>
    <property type="match status" value="1"/>
</dbReference>
<evidence type="ECO:0000259" key="3">
    <source>
        <dbReference type="Pfam" id="PF01979"/>
    </source>
</evidence>
<dbReference type="SUPFAM" id="SSF51338">
    <property type="entry name" value="Composite domain of metallo-dependent hydrolases"/>
    <property type="match status" value="1"/>
</dbReference>